<feature type="non-terminal residue" evidence="2">
    <location>
        <position position="1"/>
    </location>
</feature>
<protein>
    <recommendedName>
        <fullName evidence="1">GGDEF domain-containing protein</fullName>
    </recommendedName>
</protein>
<organism evidence="2">
    <name type="scientific">marine sediment metagenome</name>
    <dbReference type="NCBI Taxonomy" id="412755"/>
    <lineage>
        <taxon>unclassified sequences</taxon>
        <taxon>metagenomes</taxon>
        <taxon>ecological metagenomes</taxon>
    </lineage>
</organism>
<dbReference type="AlphaFoldDB" id="X0XMG6"/>
<accession>X0XMG6</accession>
<dbReference type="SUPFAM" id="SSF55073">
    <property type="entry name" value="Nucleotide cyclase"/>
    <property type="match status" value="1"/>
</dbReference>
<dbReference type="InterPro" id="IPR043128">
    <property type="entry name" value="Rev_trsase/Diguanyl_cyclase"/>
</dbReference>
<dbReference type="EMBL" id="BARS01057980">
    <property type="protein sequence ID" value="GAG44374.1"/>
    <property type="molecule type" value="Genomic_DNA"/>
</dbReference>
<feature type="domain" description="GGDEF" evidence="1">
    <location>
        <begin position="6"/>
        <end position="43"/>
    </location>
</feature>
<dbReference type="InterPro" id="IPR000160">
    <property type="entry name" value="GGDEF_dom"/>
</dbReference>
<evidence type="ECO:0000313" key="2">
    <source>
        <dbReference type="EMBL" id="GAG44374.1"/>
    </source>
</evidence>
<gene>
    <name evidence="2" type="ORF">S01H1_84773</name>
</gene>
<reference evidence="2" key="1">
    <citation type="journal article" date="2014" name="Front. Microbiol.">
        <title>High frequency of phylogenetically diverse reductive dehalogenase-homologous genes in deep subseafloor sedimentary metagenomes.</title>
        <authorList>
            <person name="Kawai M."/>
            <person name="Futagami T."/>
            <person name="Toyoda A."/>
            <person name="Takaki Y."/>
            <person name="Nishi S."/>
            <person name="Hori S."/>
            <person name="Arai W."/>
            <person name="Tsubouchi T."/>
            <person name="Morono Y."/>
            <person name="Uchiyama I."/>
            <person name="Ito T."/>
            <person name="Fujiyama A."/>
            <person name="Inagaki F."/>
            <person name="Takami H."/>
        </authorList>
    </citation>
    <scope>NUCLEOTIDE SEQUENCE</scope>
    <source>
        <strain evidence="2">Expedition CK06-06</strain>
    </source>
</reference>
<dbReference type="Pfam" id="PF00990">
    <property type="entry name" value="GGDEF"/>
    <property type="match status" value="1"/>
</dbReference>
<dbReference type="InterPro" id="IPR029787">
    <property type="entry name" value="Nucleotide_cyclase"/>
</dbReference>
<dbReference type="Gene3D" id="3.30.70.270">
    <property type="match status" value="1"/>
</dbReference>
<sequence>KNVPSNIEISVDFGWAMWSPDDSRTISELIQEADSHLYEQKRNR</sequence>
<comment type="caution">
    <text evidence="2">The sequence shown here is derived from an EMBL/GenBank/DDBJ whole genome shotgun (WGS) entry which is preliminary data.</text>
</comment>
<evidence type="ECO:0000259" key="1">
    <source>
        <dbReference type="Pfam" id="PF00990"/>
    </source>
</evidence>
<name>X0XMG6_9ZZZZ</name>
<proteinExistence type="predicted"/>